<dbReference type="Gene3D" id="3.30.870.10">
    <property type="entry name" value="Endonuclease Chain A"/>
    <property type="match status" value="1"/>
</dbReference>
<dbReference type="InterPro" id="IPR013783">
    <property type="entry name" value="Ig-like_fold"/>
</dbReference>
<dbReference type="Pfam" id="PF07679">
    <property type="entry name" value="I-set"/>
    <property type="match status" value="3"/>
</dbReference>
<feature type="compositionally biased region" description="Polar residues" evidence="7">
    <location>
        <begin position="2226"/>
        <end position="2235"/>
    </location>
</feature>
<feature type="region of interest" description="Disordered" evidence="7">
    <location>
        <begin position="2212"/>
        <end position="2346"/>
    </location>
</feature>
<dbReference type="Pfam" id="PF07894">
    <property type="entry name" value="SACK1"/>
    <property type="match status" value="1"/>
</dbReference>
<dbReference type="PANTHER" id="PTHR13817:SF22">
    <property type="entry name" value="MYOMESIN-2"/>
    <property type="match status" value="1"/>
</dbReference>
<keyword evidence="11" id="KW-1185">Reference proteome</keyword>
<dbReference type="FunFam" id="2.60.40.10:FF:000233">
    <property type="entry name" value="Myomesin 1"/>
    <property type="match status" value="1"/>
</dbReference>
<dbReference type="InterPro" id="IPR050964">
    <property type="entry name" value="Striated_Muscle_Regulatory"/>
</dbReference>
<dbReference type="SUPFAM" id="SSF48726">
    <property type="entry name" value="Immunoglobulin"/>
    <property type="match status" value="6"/>
</dbReference>
<evidence type="ECO:0000259" key="9">
    <source>
        <dbReference type="PROSITE" id="PS50853"/>
    </source>
</evidence>
<dbReference type="PROSITE" id="PS50853">
    <property type="entry name" value="FN3"/>
    <property type="match status" value="5"/>
</dbReference>
<dbReference type="InterPro" id="IPR007110">
    <property type="entry name" value="Ig-like_dom"/>
</dbReference>
<dbReference type="InterPro" id="IPR003961">
    <property type="entry name" value="FN3_dom"/>
</dbReference>
<feature type="domain" description="Fibronectin type-III" evidence="9">
    <location>
        <begin position="354"/>
        <end position="449"/>
    </location>
</feature>
<reference evidence="10" key="1">
    <citation type="submission" date="2021-05" db="EMBL/GenBank/DDBJ databases">
        <authorList>
            <person name="Tigano A."/>
        </authorList>
    </citation>
    <scope>NUCLEOTIDE SEQUENCE</scope>
</reference>
<keyword evidence="4" id="KW-0677">Repeat</keyword>
<feature type="domain" description="Ig-like" evidence="8">
    <location>
        <begin position="1092"/>
        <end position="1166"/>
    </location>
</feature>
<comment type="caution">
    <text evidence="10">The sequence shown here is derived from an EMBL/GenBank/DDBJ whole genome shotgun (WGS) entry which is preliminary data.</text>
</comment>
<dbReference type="InterPro" id="IPR013098">
    <property type="entry name" value="Ig_I-set"/>
</dbReference>
<feature type="domain" description="Fibronectin type-III" evidence="9">
    <location>
        <begin position="486"/>
        <end position="582"/>
    </location>
</feature>
<feature type="domain" description="Fibronectin type-III" evidence="9">
    <location>
        <begin position="776"/>
        <end position="873"/>
    </location>
</feature>
<gene>
    <name evidence="10" type="ORF">MMEN_LOCUS14104</name>
</gene>
<evidence type="ECO:0000256" key="2">
    <source>
        <dbReference type="ARBA" id="ARBA00006937"/>
    </source>
</evidence>
<dbReference type="InterPro" id="IPR003599">
    <property type="entry name" value="Ig_sub"/>
</dbReference>
<dbReference type="FunFam" id="2.60.40.10:FF:000197">
    <property type="entry name" value="Myomesin 1"/>
    <property type="match status" value="1"/>
</dbReference>
<feature type="region of interest" description="Disordered" evidence="7">
    <location>
        <begin position="2367"/>
        <end position="2386"/>
    </location>
</feature>
<evidence type="ECO:0000256" key="5">
    <source>
        <dbReference type="ARBA" id="ARBA00023179"/>
    </source>
</evidence>
<dbReference type="FunFam" id="2.60.40.10:FF:000134">
    <property type="entry name" value="Myomesin 1"/>
    <property type="match status" value="1"/>
</dbReference>
<comment type="similarity">
    <text evidence="2">Belongs to the FAM83 family.</text>
</comment>
<keyword evidence="6" id="KW-0393">Immunoglobulin domain</keyword>
<dbReference type="FunFam" id="2.60.40.10:FF:000069">
    <property type="entry name" value="Alpha-protein kinase 3"/>
    <property type="match status" value="1"/>
</dbReference>
<protein>
    <submittedName>
        <fullName evidence="10">(Atlantic silverside) hypothetical protein</fullName>
    </submittedName>
</protein>
<evidence type="ECO:0000313" key="10">
    <source>
        <dbReference type="EMBL" id="CAG5945948.1"/>
    </source>
</evidence>
<dbReference type="CDD" id="cd00063">
    <property type="entry name" value="FN3"/>
    <property type="match status" value="5"/>
</dbReference>
<feature type="domain" description="Fibronectin type-III" evidence="9">
    <location>
        <begin position="587"/>
        <end position="668"/>
    </location>
</feature>
<dbReference type="InterPro" id="IPR036179">
    <property type="entry name" value="Ig-like_dom_sf"/>
</dbReference>
<dbReference type="CDD" id="cd00096">
    <property type="entry name" value="Ig"/>
    <property type="match status" value="2"/>
</dbReference>
<dbReference type="PANTHER" id="PTHR13817">
    <property type="entry name" value="TITIN"/>
    <property type="match status" value="1"/>
</dbReference>
<dbReference type="SMART" id="SM00060">
    <property type="entry name" value="FN3"/>
    <property type="match status" value="5"/>
</dbReference>
<feature type="domain" description="Ig-like" evidence="8">
    <location>
        <begin position="1301"/>
        <end position="1384"/>
    </location>
</feature>
<dbReference type="CDD" id="cd20951">
    <property type="entry name" value="IgI_titin_I1-like"/>
    <property type="match status" value="1"/>
</dbReference>
<dbReference type="InterPro" id="IPR036116">
    <property type="entry name" value="FN3_sf"/>
</dbReference>
<evidence type="ECO:0000313" key="11">
    <source>
        <dbReference type="Proteomes" id="UP000677803"/>
    </source>
</evidence>
<keyword evidence="3" id="KW-0963">Cytoplasm</keyword>
<proteinExistence type="inferred from homology"/>
<accession>A0A8S4B8C0</accession>
<organism evidence="10 11">
    <name type="scientific">Menidia menidia</name>
    <name type="common">Atlantic silverside</name>
    <dbReference type="NCBI Taxonomy" id="238744"/>
    <lineage>
        <taxon>Eukaryota</taxon>
        <taxon>Metazoa</taxon>
        <taxon>Chordata</taxon>
        <taxon>Craniata</taxon>
        <taxon>Vertebrata</taxon>
        <taxon>Euteleostomi</taxon>
        <taxon>Actinopterygii</taxon>
        <taxon>Neopterygii</taxon>
        <taxon>Teleostei</taxon>
        <taxon>Neoteleostei</taxon>
        <taxon>Acanthomorphata</taxon>
        <taxon>Ovalentaria</taxon>
        <taxon>Atherinomorphae</taxon>
        <taxon>Atheriniformes</taxon>
        <taxon>Atherinopsidae</taxon>
        <taxon>Menidiinae</taxon>
        <taxon>Menidia</taxon>
    </lineage>
</organism>
<dbReference type="FunFam" id="2.60.40.10:FF:000124">
    <property type="entry name" value="Myomesin 1"/>
    <property type="match status" value="1"/>
</dbReference>
<feature type="compositionally biased region" description="Polar residues" evidence="7">
    <location>
        <begin position="1625"/>
        <end position="1640"/>
    </location>
</feature>
<dbReference type="OrthoDB" id="504170at2759"/>
<dbReference type="SUPFAM" id="SSF49265">
    <property type="entry name" value="Fibronectin type III"/>
    <property type="match status" value="3"/>
</dbReference>
<dbReference type="Proteomes" id="UP000677803">
    <property type="component" value="Unassembled WGS sequence"/>
</dbReference>
<feature type="region of interest" description="Disordered" evidence="7">
    <location>
        <begin position="1392"/>
        <end position="1486"/>
    </location>
</feature>
<dbReference type="PRINTS" id="PR01217">
    <property type="entry name" value="PRICHEXTENSN"/>
</dbReference>
<feature type="compositionally biased region" description="Polar residues" evidence="7">
    <location>
        <begin position="2252"/>
        <end position="2269"/>
    </location>
</feature>
<evidence type="ECO:0000259" key="8">
    <source>
        <dbReference type="PROSITE" id="PS50835"/>
    </source>
</evidence>
<dbReference type="SMART" id="SM00408">
    <property type="entry name" value="IGc2"/>
    <property type="match status" value="2"/>
</dbReference>
<evidence type="ECO:0000256" key="4">
    <source>
        <dbReference type="ARBA" id="ARBA00022737"/>
    </source>
</evidence>
<dbReference type="Pfam" id="PF00041">
    <property type="entry name" value="fn3"/>
    <property type="match status" value="5"/>
</dbReference>
<feature type="compositionally biased region" description="Pro residues" evidence="7">
    <location>
        <begin position="1408"/>
        <end position="1429"/>
    </location>
</feature>
<dbReference type="GO" id="GO:0005198">
    <property type="term" value="F:structural molecule activity"/>
    <property type="evidence" value="ECO:0007669"/>
    <property type="project" value="UniProtKB-ARBA"/>
</dbReference>
<keyword evidence="5" id="KW-0514">Muscle protein</keyword>
<evidence type="ECO:0000256" key="6">
    <source>
        <dbReference type="ARBA" id="ARBA00023319"/>
    </source>
</evidence>
<dbReference type="FunFam" id="2.60.40.10:FF:000029">
    <property type="entry name" value="Myomesin 1"/>
    <property type="match status" value="3"/>
</dbReference>
<dbReference type="FunFam" id="2.60.40.10:FF:000192">
    <property type="entry name" value="Myomesin 1"/>
    <property type="match status" value="1"/>
</dbReference>
<feature type="domain" description="Ig-like" evidence="8">
    <location>
        <begin position="127"/>
        <end position="218"/>
    </location>
</feature>
<evidence type="ECO:0000256" key="3">
    <source>
        <dbReference type="ARBA" id="ARBA00022490"/>
    </source>
</evidence>
<dbReference type="InterPro" id="IPR012461">
    <property type="entry name" value="SACK1"/>
</dbReference>
<dbReference type="InterPro" id="IPR003598">
    <property type="entry name" value="Ig_sub2"/>
</dbReference>
<dbReference type="GO" id="GO:0005737">
    <property type="term" value="C:cytoplasm"/>
    <property type="evidence" value="ECO:0007669"/>
    <property type="project" value="UniProtKB-SubCell"/>
</dbReference>
<dbReference type="SMART" id="SM00409">
    <property type="entry name" value="IG"/>
    <property type="match status" value="4"/>
</dbReference>
<dbReference type="FunFam" id="3.30.870.10:FF:000004">
    <property type="entry name" value="protein FAM83H isoform X2"/>
    <property type="match status" value="1"/>
</dbReference>
<feature type="compositionally biased region" description="Pro residues" evidence="7">
    <location>
        <begin position="1441"/>
        <end position="1463"/>
    </location>
</feature>
<dbReference type="FunFam" id="2.60.40.10:FF:000179">
    <property type="entry name" value="Myomesin 2"/>
    <property type="match status" value="1"/>
</dbReference>
<evidence type="ECO:0000256" key="1">
    <source>
        <dbReference type="ARBA" id="ARBA00004496"/>
    </source>
</evidence>
<comment type="subcellular location">
    <subcellularLocation>
        <location evidence="1">Cytoplasm</location>
    </subcellularLocation>
</comment>
<dbReference type="Gene3D" id="2.60.40.10">
    <property type="entry name" value="Immunoglobulins"/>
    <property type="match status" value="12"/>
</dbReference>
<dbReference type="EMBL" id="CAJRST010017779">
    <property type="protein sequence ID" value="CAG5945948.1"/>
    <property type="molecule type" value="Genomic_DNA"/>
</dbReference>
<evidence type="ECO:0000256" key="7">
    <source>
        <dbReference type="SAM" id="MobiDB-lite"/>
    </source>
</evidence>
<name>A0A8S4B8C0_9TELE</name>
<dbReference type="PRINTS" id="PR00014">
    <property type="entry name" value="FNTYPEIII"/>
</dbReference>
<dbReference type="PROSITE" id="PS50835">
    <property type="entry name" value="IG_LIKE"/>
    <property type="match status" value="3"/>
</dbReference>
<dbReference type="SUPFAM" id="SSF56024">
    <property type="entry name" value="Phospholipase D/nuclease"/>
    <property type="match status" value="1"/>
</dbReference>
<feature type="domain" description="Fibronectin type-III" evidence="9">
    <location>
        <begin position="671"/>
        <end position="773"/>
    </location>
</feature>
<feature type="region of interest" description="Disordered" evidence="7">
    <location>
        <begin position="1621"/>
        <end position="1640"/>
    </location>
</feature>
<feature type="compositionally biased region" description="Low complexity" evidence="7">
    <location>
        <begin position="1430"/>
        <end position="1440"/>
    </location>
</feature>
<sequence>MGWKGNGIPLQVLPKRHQAGLPLLCAVLISLGKSSSKSVSQVQAQATEAMAEPAYTIPAFRQRSAEETEEYQRVSTNVGKGLAVIQEELHRMRVATKAQVETMNIKKEVRELMARKVDVLDDVPKMPDFLVALRPHTVWEKTPVKLFTTVEGNPRPIVKWYKGGVPVDPLSAPGKYKIESKYGVHSLTISRCVVSDTAEYSAVATNQYGTATSKATVTVKRPAGGAESCQLGLVPHLTEIHPSKLEVTLLDRFQVSFGVEGGSIRLVSTMVVVPNLPNVPPLAQWYRDDKLLKPSHLAEMSVCGSSASLTLPHLAKDDEGLYTLRIFTKDGTAEHSAYLFVSDAAPSTAGAPGAPMSVKAYDINSDYVLVAWKPPNTVNEAPITGYFVDRCEAGTDTWVQCNDAPVKVCKYPVHGLSVGHSYYFRVRAVNSAGISRPSRKSDKVMAIDAAESERLQGTEEVIKIEGKYDIVIKADDLEGYVVIPGEPTDVHASEIFKSYVVLSWKPPSPRGRAPLWYIIEKCLAGTGAWQRINTAVKLHSPRYPVFDLQDGQKYQFRVYSVNMHGSSEASAPSEPIQKVDGDGVPSAPGQVVATRNTKSSVFVQWEVPKHLKHLMGYYIDGRAVGSKDWFVVHGLIPGESYVFRVQAVNVFGLSEESQESSPIAVEPALATPSAPYGISMLSCDGSSMTVAWKSPKHCGGSKVNAYYIDKRDADTLVWKEVNLSAVTERICTVDNLTEGTFYEFRIQAGNLAGVGVPSAPSAPMKCEAWTMEEPGPAYDLSFSEVRGNSLVILWKAPVYTGASAVTGYTVDMAKKGSSEFVTLNEEAVSHRYLQVTGLQEGEHYVFRVRAINASGAGKPSQVSEPVCAKALPGTNEIEVGVDEETGDIFLSLEACEISETSKFVWSKNYKPIGDCPRVSMSAKGRTSRLTFTSPDKDDLGRYSVVVTDTDGVSASHTLTEDALNTMLELSHAIRHPVVPLKHGLNYEVLEKGHVRFWLQAVKLSPSVSYRFIVNDKEVTSGEGQKISHDVASGVIQMTVEHFTRANEGTYTVQINDGKAKTQSSLVLVGDVFKAALKSAEFQRKEHIRKQGPHFSEYLYFTVTEDCTVMLACKVANVKKETSFSWYKEDDEIVPETPPNFSRKDQGVYKAVLGDDRGKDTSTIEISGQVFDDIINAIARIAGASASELVMQCTPEGIRLQCYMSYYTEEMKTVWKHKESKIASSEKMRIGGTAEMAWMQICDPSDKEKGHYSIEISDGVTTHTRTFDLSGQAYTDAYEEYLRLKAAAFAEKNRGRVVGGLPDVVTIMEQKSLSLTCTVWGEPTPEVTWFKNEQEVSSTEHTKVTFDGGKFASLVITQVTPEDSGKYSINVRNKYGGEFVEITVSVYKHGEQIPEPRLGQPKAATPAVTPVPPKSPAPPSKTPTPVPSKAPTPASMKSPTPASTPVPKSPTPTPKSPTPTPKSPTPTRSVKSPTPPRSQTSHRGCEYKRSVPVQIREVHCFVMAINLPYQSPAVSEIRTAHKNNDFAPGNDVNRRPAACPHRGDPASMESNLSCLSSLAEENPEAYVQPSYRESYRLAIYALLCGGKEAYREFLRAEQISYFLSEEEILFILRNAELPVVEDEPKGTQTTDEVGSSTYSPTASYEEVPDLELGWPGVSPESADTSISLLFQPPRQNTPTIKEVVRRQIQEAREVVAIAMDVFTDADIFKELINAALRGVGVYILLDDSQVGGFLDMSHSVGINVHDIKNLRVRTVQGDEYQCQSGQKFHGGLEQKFLLVDCKTVLYGTYSFTWSFEKINLSMVLVVTGQLVSQYDEEFRRLYARSVVPAALSRWGHPVPYLRDPVAVQSPNASRLSLNQVPMRSTVLHNTRGAQHDRFNNSYMLGRGVSVQESLHQSHCADMGSLVRGHSYGGELQKLNFMTRSRMGTQDVKNPPERPESRLRGGRQLPQANRMYHRHQTRYGTDQNLIPFNSETSLNRWKIDTYVNENGMSPGASCDAISPLMSPYSSLTGLNEHQSQLIHSRSRDIKSRLEEIRQKRLSLQDYANFRQSQESLSPFYSSIERQKCMQGGRDIRQSEAEMVQSTQNRGRMDDSASPYSIRTNADQKSRQALHWHEPAFSRTKADADSDLKLADAMLKIPHSAQSSGLGIQNSRLMESLTEIPEEKELPNHGLSLGSTVGEKTEKICKDDKDPLGENLGESIIPAGVAHVSQHSSTDFLPSPEKGNESTALNNLNASAGCHPVVEGQSDHTEIGQTQPEASDTWRKNSVGTKAPIVDEKKASKKERTTKKSQSPGLSRSHSDAEKHKSPFSRLTPQRLSKRKTNLAADKEPVSRSTPGSEAAASHNKTEKVYSKYEYFLSPGSISDNARSSSLHRQDGGHAAFQTHGTTDNKLGRLMQRVGNLISKNKVRMKFNLEENAEAHHFNVSRATFKSTSLGQNIWEQHWREWEKWKTFLGLDLKLFQRDEILNERFSQGTADDAILPQSLQGVVQLHRNGKLLLLAGGFVQSALGAQVSPDAVQPRGHGGGQDDVGVGHGRAQLVVDVRLPPAVALDVEGAAVVVAAAAGVEHSLGVFDGLGDVAPAAQAGGHQTAQRGGVRQEPGQPFFPDVRKLAGLIAAVEEAAPAVGVPQAVREHPGVVQAVVGKEAGDVAVLASHFFDAVHAVHQLLEERQVVVAEKRGGREQQRLRANPVGGPEDAALVGEGRVEGESQILELAQKLLGNEARRGQDFKGAEVRDQEDIAAEVRCAGMVHLGALWAQGGHYMEEADWHDLGPRHPVKISGLKADKVDVFSGNLLLNLLHDCEELLVPRQLNCVV</sequence>